<accession>A0A8D1C1A8</accession>
<organism evidence="2 3">
    <name type="scientific">Sus scrofa</name>
    <name type="common">Pig</name>
    <dbReference type="NCBI Taxonomy" id="9823"/>
    <lineage>
        <taxon>Eukaryota</taxon>
        <taxon>Metazoa</taxon>
        <taxon>Chordata</taxon>
        <taxon>Craniata</taxon>
        <taxon>Vertebrata</taxon>
        <taxon>Euteleostomi</taxon>
        <taxon>Mammalia</taxon>
        <taxon>Eutheria</taxon>
        <taxon>Laurasiatheria</taxon>
        <taxon>Artiodactyla</taxon>
        <taxon>Suina</taxon>
        <taxon>Suidae</taxon>
        <taxon>Sus</taxon>
    </lineage>
</organism>
<sequence>MCFSEELSNAVSLVFSGLIPGSLFRPSAFLPLQTASAAPPSSSMKPPSTMLSTAPAGRESPSSCLTMSPPVRHSSAGSRRAKKRRSRVGRSTMCTSARLAPSCAVGTDTAPLALFASVMKVSKATIALFSVMTFPVILKIILSLQESPRQTGRLFKGE</sequence>
<reference evidence="2" key="1">
    <citation type="submission" date="2025-08" db="UniProtKB">
        <authorList>
            <consortium name="Ensembl"/>
        </authorList>
    </citation>
    <scope>IDENTIFICATION</scope>
</reference>
<feature type="compositionally biased region" description="Low complexity" evidence="1">
    <location>
        <begin position="35"/>
        <end position="53"/>
    </location>
</feature>
<evidence type="ECO:0000313" key="3">
    <source>
        <dbReference type="Proteomes" id="UP000694570"/>
    </source>
</evidence>
<feature type="compositionally biased region" description="Basic residues" evidence="1">
    <location>
        <begin position="79"/>
        <end position="88"/>
    </location>
</feature>
<name>A0A8D1C1A8_PIG</name>
<evidence type="ECO:0000313" key="2">
    <source>
        <dbReference type="Ensembl" id="ENSSSCP00030010384.1"/>
    </source>
</evidence>
<dbReference type="AlphaFoldDB" id="A0A8D1C1A8"/>
<proteinExistence type="predicted"/>
<dbReference type="Proteomes" id="UP000694570">
    <property type="component" value="Unplaced"/>
</dbReference>
<evidence type="ECO:0000256" key="1">
    <source>
        <dbReference type="SAM" id="MobiDB-lite"/>
    </source>
</evidence>
<feature type="region of interest" description="Disordered" evidence="1">
    <location>
        <begin position="35"/>
        <end position="91"/>
    </location>
</feature>
<dbReference type="Ensembl" id="ENSSSCT00030023149.1">
    <property type="protein sequence ID" value="ENSSSCP00030010384.1"/>
    <property type="gene ID" value="ENSSSCG00030016741.1"/>
</dbReference>
<protein>
    <submittedName>
        <fullName evidence="2">Uncharacterized protein</fullName>
    </submittedName>
</protein>